<evidence type="ECO:0000313" key="1">
    <source>
        <dbReference type="EMBL" id="MCW8087662.1"/>
    </source>
</evidence>
<dbReference type="Proteomes" id="UP001526430">
    <property type="component" value="Unassembled WGS sequence"/>
</dbReference>
<sequence length="187" mass="20811">MSDNIATVVDWYGPYSKSEAVTKAREWDLKGLYAAVGHMVKGTRGPRKLLYVGLSKNVATRVGSSHHKLGTIGGGKIWLGEVSVPAIPGRKRKTEPHANSVEWALVRFLSPLLNQKKRSGAPDKSCIVVNRWWHYNTETGDYKDLPRPSAGWPDIVEYDAHRGSANLIWLGKRARVKPVYFMSSVNA</sequence>
<dbReference type="EMBL" id="JAPFQI010000019">
    <property type="protein sequence ID" value="MCW8087662.1"/>
    <property type="molecule type" value="Genomic_DNA"/>
</dbReference>
<proteinExistence type="predicted"/>
<protein>
    <recommendedName>
        <fullName evidence="3">GIY-YIG domain-containing protein</fullName>
    </recommendedName>
</protein>
<name>A0ABT3NZR8_9PROT</name>
<accession>A0ABT3NZR8</accession>
<dbReference type="RefSeq" id="WP_301591869.1">
    <property type="nucleotide sequence ID" value="NZ_JAPFQI010000019.1"/>
</dbReference>
<keyword evidence="2" id="KW-1185">Reference proteome</keyword>
<evidence type="ECO:0000313" key="2">
    <source>
        <dbReference type="Proteomes" id="UP001526430"/>
    </source>
</evidence>
<comment type="caution">
    <text evidence="1">The sequence shown here is derived from an EMBL/GenBank/DDBJ whole genome shotgun (WGS) entry which is preliminary data.</text>
</comment>
<evidence type="ECO:0008006" key="3">
    <source>
        <dbReference type="Google" id="ProtNLM"/>
    </source>
</evidence>
<gene>
    <name evidence="1" type="ORF">OF850_18725</name>
</gene>
<organism evidence="1 2">
    <name type="scientific">Sabulicella glaciei</name>
    <dbReference type="NCBI Taxonomy" id="2984948"/>
    <lineage>
        <taxon>Bacteria</taxon>
        <taxon>Pseudomonadati</taxon>
        <taxon>Pseudomonadota</taxon>
        <taxon>Alphaproteobacteria</taxon>
        <taxon>Acetobacterales</taxon>
        <taxon>Acetobacteraceae</taxon>
        <taxon>Sabulicella</taxon>
    </lineage>
</organism>
<reference evidence="1 2" key="1">
    <citation type="submission" date="2022-10" db="EMBL/GenBank/DDBJ databases">
        <title>Roseococcus glaciei nov., sp. nov., isolated from glacier.</title>
        <authorList>
            <person name="Liu Q."/>
            <person name="Xin Y.-H."/>
        </authorList>
    </citation>
    <scope>NUCLEOTIDE SEQUENCE [LARGE SCALE GENOMIC DNA]</scope>
    <source>
        <strain evidence="1 2">MDT2-1-1</strain>
    </source>
</reference>